<dbReference type="InterPro" id="IPR001343">
    <property type="entry name" value="Hemolysn_Ca-bd"/>
</dbReference>
<dbReference type="RefSeq" id="WP_120699505.1">
    <property type="nucleotide sequence ID" value="NZ_RBDX01000028.1"/>
</dbReference>
<comment type="caution">
    <text evidence="4">The sequence shown here is derived from an EMBL/GenBank/DDBJ whole genome shotgun (WGS) entry which is preliminary data.</text>
</comment>
<dbReference type="PANTHER" id="PTHR38340:SF1">
    <property type="entry name" value="S-LAYER PROTEIN"/>
    <property type="match status" value="1"/>
</dbReference>
<feature type="signal peptide" evidence="3">
    <location>
        <begin position="1"/>
        <end position="29"/>
    </location>
</feature>
<dbReference type="EMBL" id="RBDX01000028">
    <property type="protein sequence ID" value="RKN05204.1"/>
    <property type="molecule type" value="Genomic_DNA"/>
</dbReference>
<keyword evidence="3" id="KW-0732">Signal</keyword>
<dbReference type="Proteomes" id="UP000268652">
    <property type="component" value="Unassembled WGS sequence"/>
</dbReference>
<evidence type="ECO:0000313" key="6">
    <source>
        <dbReference type="Proteomes" id="UP000268652"/>
    </source>
</evidence>
<evidence type="ECO:0000256" key="2">
    <source>
        <dbReference type="ARBA" id="ARBA00022525"/>
    </source>
</evidence>
<keyword evidence="2" id="KW-0964">Secreted</keyword>
<organism evidence="4 7">
    <name type="scientific">Streptomyces radicis</name>
    <dbReference type="NCBI Taxonomy" id="1750517"/>
    <lineage>
        <taxon>Bacteria</taxon>
        <taxon>Bacillati</taxon>
        <taxon>Actinomycetota</taxon>
        <taxon>Actinomycetes</taxon>
        <taxon>Kitasatosporales</taxon>
        <taxon>Streptomycetaceae</taxon>
        <taxon>Streptomyces</taxon>
    </lineage>
</organism>
<evidence type="ECO:0000256" key="1">
    <source>
        <dbReference type="ARBA" id="ARBA00004613"/>
    </source>
</evidence>
<proteinExistence type="predicted"/>
<feature type="chain" id="PRO_5017202046" evidence="3">
    <location>
        <begin position="30"/>
        <end position="246"/>
    </location>
</feature>
<dbReference type="InterPro" id="IPR011049">
    <property type="entry name" value="Serralysin-like_metalloprot_C"/>
</dbReference>
<sequence>MMRSRLIPASSAAVVALVATGLGATPAAAQSTTTVSADWEGFTQSIVFEGGPEANDLHVFSMDTGPEVRRIGFTDVVPITPGDHCTHPDPEDETFVACELPTNSDRTDDIRVLLGDGDDSVMTSEPGVTLVRGGDGNDELHAHTAELVMGEDGDDMLMGNGVLLGGNGDDHLMGQPIDEVFHGGPGDDVIEAWDGNDIVYGDSGDDHISGGEGDDLLIGGAGDDTITGDGGTDIIIGWPGNDTITQ</sequence>
<reference evidence="6 7" key="1">
    <citation type="submission" date="2018-09" db="EMBL/GenBank/DDBJ databases">
        <title>Streptomyces sp. nov. DS1-2, an endophytic actinomycete isolated from roots of Dendrobium scabrilingue.</title>
        <authorList>
            <person name="Kuncharoen N."/>
            <person name="Kudo T."/>
            <person name="Ohkuma M."/>
            <person name="Yuki M."/>
            <person name="Tanasupawat S."/>
        </authorList>
    </citation>
    <scope>NUCLEOTIDE SEQUENCE [LARGE SCALE GENOMIC DNA]</scope>
    <source>
        <strain evidence="4 7">AZ1-7</strain>
        <strain evidence="5 6">DS1-2</strain>
    </source>
</reference>
<dbReference type="PRINTS" id="PR00313">
    <property type="entry name" value="CABNDNGRPT"/>
</dbReference>
<evidence type="ECO:0000313" key="7">
    <source>
        <dbReference type="Proteomes" id="UP000275024"/>
    </source>
</evidence>
<dbReference type="Proteomes" id="UP000275024">
    <property type="component" value="Unassembled WGS sequence"/>
</dbReference>
<comment type="subcellular location">
    <subcellularLocation>
        <location evidence="1">Secreted</location>
    </subcellularLocation>
</comment>
<keyword evidence="6" id="KW-1185">Reference proteome</keyword>
<dbReference type="AlphaFoldDB" id="A0A3A9W7D6"/>
<evidence type="ECO:0000313" key="5">
    <source>
        <dbReference type="EMBL" id="RKN16737.1"/>
    </source>
</evidence>
<protein>
    <submittedName>
        <fullName evidence="4">Calcium-binding protein</fullName>
    </submittedName>
</protein>
<dbReference type="Pfam" id="PF00353">
    <property type="entry name" value="HemolysinCabind"/>
    <property type="match status" value="3"/>
</dbReference>
<evidence type="ECO:0000256" key="3">
    <source>
        <dbReference type="SAM" id="SignalP"/>
    </source>
</evidence>
<dbReference type="SUPFAM" id="SSF51120">
    <property type="entry name" value="beta-Roll"/>
    <property type="match status" value="1"/>
</dbReference>
<dbReference type="PANTHER" id="PTHR38340">
    <property type="entry name" value="S-LAYER PROTEIN"/>
    <property type="match status" value="1"/>
</dbReference>
<dbReference type="InterPro" id="IPR050557">
    <property type="entry name" value="RTX_toxin/Mannuronan_C5-epim"/>
</dbReference>
<dbReference type="PROSITE" id="PS00330">
    <property type="entry name" value="HEMOLYSIN_CALCIUM"/>
    <property type="match status" value="1"/>
</dbReference>
<evidence type="ECO:0000313" key="4">
    <source>
        <dbReference type="EMBL" id="RKN05204.1"/>
    </source>
</evidence>
<dbReference type="EMBL" id="RBDY01000026">
    <property type="protein sequence ID" value="RKN16737.1"/>
    <property type="molecule type" value="Genomic_DNA"/>
</dbReference>
<accession>A0A3A9W7D6</accession>
<dbReference type="OrthoDB" id="4323817at2"/>
<dbReference type="InterPro" id="IPR018511">
    <property type="entry name" value="Hemolysin-typ_Ca-bd_CS"/>
</dbReference>
<dbReference type="GO" id="GO:0005509">
    <property type="term" value="F:calcium ion binding"/>
    <property type="evidence" value="ECO:0007669"/>
    <property type="project" value="InterPro"/>
</dbReference>
<name>A0A3A9W7D6_9ACTN</name>
<gene>
    <name evidence="5" type="ORF">D7318_25240</name>
    <name evidence="4" type="ORF">D7319_25875</name>
</gene>
<dbReference type="GO" id="GO:0005576">
    <property type="term" value="C:extracellular region"/>
    <property type="evidence" value="ECO:0007669"/>
    <property type="project" value="UniProtKB-SubCell"/>
</dbReference>
<dbReference type="Gene3D" id="2.150.10.10">
    <property type="entry name" value="Serralysin-like metalloprotease, C-terminal"/>
    <property type="match status" value="2"/>
</dbReference>